<sequence length="189" mass="21347">MKKMAVYCGASVGNKAIYQEQTKELGQWMSNNQYDLVYGGGNVGLMGILADTLIENGGKAIGVMPTFLMERELAHQAITEMHIVSDMHERKRKMIDLADCYLALPGGPGTLEEISEVVSWGRVGEHQNPCVFFNVDGYYDLLAEFFDKMVLEGFLTKKDREKIFFSDSLEAISSFINNYDPPKIREYNH</sequence>
<evidence type="ECO:0000313" key="5">
    <source>
        <dbReference type="Proteomes" id="UP000065511"/>
    </source>
</evidence>
<dbReference type="Pfam" id="PF03641">
    <property type="entry name" value="Lysine_decarbox"/>
    <property type="match status" value="1"/>
</dbReference>
<dbReference type="Gene3D" id="3.40.50.450">
    <property type="match status" value="1"/>
</dbReference>
<dbReference type="AlphaFoldDB" id="A0A0S3KC90"/>
<dbReference type="Proteomes" id="UP000183039">
    <property type="component" value="Unassembled WGS sequence"/>
</dbReference>
<dbReference type="KEGG" id="ess:ATZ33_11245"/>
<evidence type="ECO:0000313" key="4">
    <source>
        <dbReference type="EMBL" id="OJG90447.1"/>
    </source>
</evidence>
<reference evidence="4 6" key="1">
    <citation type="submission" date="2014-12" db="EMBL/GenBank/DDBJ databases">
        <title>Draft genome sequences of 29 type strains of Enterococci.</title>
        <authorList>
            <person name="Zhong Z."/>
            <person name="Sun Z."/>
            <person name="Liu W."/>
            <person name="Zhang W."/>
            <person name="Zhang H."/>
        </authorList>
    </citation>
    <scope>NUCLEOTIDE SEQUENCE [LARGE SCALE GENOMIC DNA]</scope>
    <source>
        <strain evidence="4 6">DSM 22801</strain>
    </source>
</reference>
<dbReference type="NCBIfam" id="TIGR00730">
    <property type="entry name" value="Rossman fold protein, TIGR00730 family"/>
    <property type="match status" value="1"/>
</dbReference>
<dbReference type="EMBL" id="JXLC01000019">
    <property type="protein sequence ID" value="OJG90447.1"/>
    <property type="molecule type" value="Genomic_DNA"/>
</dbReference>
<dbReference type="OrthoDB" id="9801098at2"/>
<proteinExistence type="inferred from homology"/>
<dbReference type="EC" id="3.2.2.n1" evidence="2"/>
<dbReference type="RefSeq" id="WP_071878415.1">
    <property type="nucleotide sequence ID" value="NZ_JXLC01000019.1"/>
</dbReference>
<dbReference type="GO" id="GO:0005829">
    <property type="term" value="C:cytosol"/>
    <property type="evidence" value="ECO:0007669"/>
    <property type="project" value="TreeGrafter"/>
</dbReference>
<protein>
    <recommendedName>
        <fullName evidence="2">Cytokinin riboside 5'-monophosphate phosphoribohydrolase</fullName>
        <ecNumber evidence="2">3.2.2.n1</ecNumber>
    </recommendedName>
</protein>
<dbReference type="EMBL" id="CP013614">
    <property type="protein sequence ID" value="ALS01933.1"/>
    <property type="molecule type" value="Genomic_DNA"/>
</dbReference>
<dbReference type="PANTHER" id="PTHR31223">
    <property type="entry name" value="LOG FAMILY PROTEIN YJL055W"/>
    <property type="match status" value="1"/>
</dbReference>
<keyword evidence="2" id="KW-0203">Cytokinin biosynthesis</keyword>
<evidence type="ECO:0000256" key="1">
    <source>
        <dbReference type="ARBA" id="ARBA00006763"/>
    </source>
</evidence>
<evidence type="ECO:0000313" key="6">
    <source>
        <dbReference type="Proteomes" id="UP000183039"/>
    </source>
</evidence>
<dbReference type="Proteomes" id="UP000065511">
    <property type="component" value="Chromosome"/>
</dbReference>
<dbReference type="InterPro" id="IPR031100">
    <property type="entry name" value="LOG_fam"/>
</dbReference>
<evidence type="ECO:0000256" key="2">
    <source>
        <dbReference type="RuleBase" id="RU363015"/>
    </source>
</evidence>
<dbReference type="InterPro" id="IPR005269">
    <property type="entry name" value="LOG"/>
</dbReference>
<organism evidence="4 6">
    <name type="scientific">Enterococcus silesiacus</name>
    <dbReference type="NCBI Taxonomy" id="332949"/>
    <lineage>
        <taxon>Bacteria</taxon>
        <taxon>Bacillati</taxon>
        <taxon>Bacillota</taxon>
        <taxon>Bacilli</taxon>
        <taxon>Lactobacillales</taxon>
        <taxon>Enterococcaceae</taxon>
        <taxon>Enterococcus</taxon>
    </lineage>
</organism>
<comment type="similarity">
    <text evidence="1 2">Belongs to the LOG family.</text>
</comment>
<name>A0A0S3KC90_9ENTE</name>
<dbReference type="GO" id="GO:0016799">
    <property type="term" value="F:hydrolase activity, hydrolyzing N-glycosyl compounds"/>
    <property type="evidence" value="ECO:0007669"/>
    <property type="project" value="TreeGrafter"/>
</dbReference>
<dbReference type="GO" id="GO:0009691">
    <property type="term" value="P:cytokinin biosynthetic process"/>
    <property type="evidence" value="ECO:0007669"/>
    <property type="project" value="UniProtKB-UniRule"/>
</dbReference>
<dbReference type="PANTHER" id="PTHR31223:SF70">
    <property type="entry name" value="LOG FAMILY PROTEIN YJL055W"/>
    <property type="match status" value="1"/>
</dbReference>
<gene>
    <name evidence="3" type="ORF">ATZ33_11245</name>
    <name evidence="4" type="ORF">RV15_GL001138</name>
</gene>
<keyword evidence="2" id="KW-0378">Hydrolase</keyword>
<dbReference type="SUPFAM" id="SSF102405">
    <property type="entry name" value="MCP/YpsA-like"/>
    <property type="match status" value="1"/>
</dbReference>
<reference evidence="3 5" key="2">
    <citation type="submission" date="2015-12" db="EMBL/GenBank/DDBJ databases">
        <authorList>
            <person name="Lauer A."/>
            <person name="Humrighouse B."/>
            <person name="Loparev V."/>
            <person name="Shewmaker P.L."/>
            <person name="Whitney A.M."/>
            <person name="McLaughlin R.W."/>
        </authorList>
    </citation>
    <scope>NUCLEOTIDE SEQUENCE [LARGE SCALE GENOMIC DNA]</scope>
    <source>
        <strain evidence="3 5">LMG 23085</strain>
    </source>
</reference>
<keyword evidence="5" id="KW-1185">Reference proteome</keyword>
<evidence type="ECO:0000313" key="3">
    <source>
        <dbReference type="EMBL" id="ALS01933.1"/>
    </source>
</evidence>
<accession>A0A0S3KC90</accession>